<dbReference type="Proteomes" id="UP001162992">
    <property type="component" value="Chromosome 8"/>
</dbReference>
<organism evidence="1 2">
    <name type="scientific">Diphasiastrum complanatum</name>
    <name type="common">Issler's clubmoss</name>
    <name type="synonym">Lycopodium complanatum</name>
    <dbReference type="NCBI Taxonomy" id="34168"/>
    <lineage>
        <taxon>Eukaryota</taxon>
        <taxon>Viridiplantae</taxon>
        <taxon>Streptophyta</taxon>
        <taxon>Embryophyta</taxon>
        <taxon>Tracheophyta</taxon>
        <taxon>Lycopodiopsida</taxon>
        <taxon>Lycopodiales</taxon>
        <taxon>Lycopodiaceae</taxon>
        <taxon>Lycopodioideae</taxon>
        <taxon>Diphasiastrum</taxon>
    </lineage>
</organism>
<gene>
    <name evidence="1" type="ORF">O6H91_08G027500</name>
</gene>
<reference evidence="2" key="1">
    <citation type="journal article" date="2024" name="Proc. Natl. Acad. Sci. U.S.A.">
        <title>Extraordinary preservation of gene collinearity over three hundred million years revealed in homosporous lycophytes.</title>
        <authorList>
            <person name="Li C."/>
            <person name="Wickell D."/>
            <person name="Kuo L.Y."/>
            <person name="Chen X."/>
            <person name="Nie B."/>
            <person name="Liao X."/>
            <person name="Peng D."/>
            <person name="Ji J."/>
            <person name="Jenkins J."/>
            <person name="Williams M."/>
            <person name="Shu S."/>
            <person name="Plott C."/>
            <person name="Barry K."/>
            <person name="Rajasekar S."/>
            <person name="Grimwood J."/>
            <person name="Han X."/>
            <person name="Sun S."/>
            <person name="Hou Z."/>
            <person name="He W."/>
            <person name="Dai G."/>
            <person name="Sun C."/>
            <person name="Schmutz J."/>
            <person name="Leebens-Mack J.H."/>
            <person name="Li F.W."/>
            <person name="Wang L."/>
        </authorList>
    </citation>
    <scope>NUCLEOTIDE SEQUENCE [LARGE SCALE GENOMIC DNA]</scope>
    <source>
        <strain evidence="2">cv. PW_Plant_1</strain>
    </source>
</reference>
<comment type="caution">
    <text evidence="1">The sequence shown here is derived from an EMBL/GenBank/DDBJ whole genome shotgun (WGS) entry which is preliminary data.</text>
</comment>
<sequence length="350" mass="40449">MGSLLGGGLREKSERKGQRDRAFLLWLRFTLFRSNGSNQIKLFLGFLLLLAMILLTSRATSLMGWSHANQEPRLPATRSRYTVVINTWKRNDLLKQSVEHYASCPSVEGIRVVWSETDSPPEFLRSTLMRGAHSNSRREVDLKFDIYDEDDLNNRFKPVDGLQTDAIFSIDDDVVVPCPTLEFAFRIWISAPDTMVGFVPRMHWVNFKQENLKPILSTRDTEQFSYSYGGWWSVWWMGTYSMILTKAAFFHRKYLELYTYGMPASIRSFVKSQRNCEDIAMSFLVANSTFAPPIWVKGRIQDLGSSGISSQQGHKQHRTHCINYFASLFGYMPLISSHVKAVDAQYEWFW</sequence>
<accession>A0ACC2CVZ4</accession>
<dbReference type="EMBL" id="CM055099">
    <property type="protein sequence ID" value="KAJ7546157.1"/>
    <property type="molecule type" value="Genomic_DNA"/>
</dbReference>
<name>A0ACC2CVZ4_DIPCM</name>
<keyword evidence="2" id="KW-1185">Reference proteome</keyword>
<evidence type="ECO:0000313" key="1">
    <source>
        <dbReference type="EMBL" id="KAJ7546157.1"/>
    </source>
</evidence>
<protein>
    <submittedName>
        <fullName evidence="1">Uncharacterized protein</fullName>
    </submittedName>
</protein>
<evidence type="ECO:0000313" key="2">
    <source>
        <dbReference type="Proteomes" id="UP001162992"/>
    </source>
</evidence>
<proteinExistence type="predicted"/>